<dbReference type="EMBL" id="CTRP01000014">
    <property type="protein sequence ID" value="CQR74176.1"/>
    <property type="molecule type" value="Genomic_DNA"/>
</dbReference>
<keyword evidence="2" id="KW-0472">Membrane</keyword>
<keyword evidence="4" id="KW-1185">Reference proteome</keyword>
<proteinExistence type="predicted"/>
<accession>A0A0U1L3D4</accession>
<organism evidence="3 4">
    <name type="scientific">Sporomusa ovata</name>
    <dbReference type="NCBI Taxonomy" id="2378"/>
    <lineage>
        <taxon>Bacteria</taxon>
        <taxon>Bacillati</taxon>
        <taxon>Bacillota</taxon>
        <taxon>Negativicutes</taxon>
        <taxon>Selenomonadales</taxon>
        <taxon>Sporomusaceae</taxon>
        <taxon>Sporomusa</taxon>
    </lineage>
</organism>
<keyword evidence="1" id="KW-0175">Coiled coil</keyword>
<keyword evidence="2" id="KW-1133">Transmembrane helix</keyword>
<evidence type="ECO:0000256" key="1">
    <source>
        <dbReference type="SAM" id="Coils"/>
    </source>
</evidence>
<feature type="transmembrane region" description="Helical" evidence="2">
    <location>
        <begin position="9"/>
        <end position="29"/>
    </location>
</feature>
<reference evidence="4" key="1">
    <citation type="submission" date="2015-03" db="EMBL/GenBank/DDBJ databases">
        <authorList>
            <person name="Nijsse Bart"/>
        </authorList>
    </citation>
    <scope>NUCLEOTIDE SEQUENCE [LARGE SCALE GENOMIC DNA]</scope>
</reference>
<evidence type="ECO:0000256" key="2">
    <source>
        <dbReference type="SAM" id="Phobius"/>
    </source>
</evidence>
<sequence>MFSLTKRQAVILLGVVLLLVACWLLYQYFHQPQPVTVESQQLAETPAGVDLAAKNAHIDMLQSQLNEAAQQIAELKNKPPDTIIQTVPVEVIKTVEVERQKSGADFAIVTNLVNLDKQVNLQEVASLPADTPVTLKQYNVFAYKKVIRGVNVYSDWSKAAQGKFKIDEVTADVSRRITKDGKYIGIVAGYDFKYDHAKAGIRYSF</sequence>
<feature type="coiled-coil region" evidence="1">
    <location>
        <begin position="51"/>
        <end position="78"/>
    </location>
</feature>
<gene>
    <name evidence="3" type="ORF">SpAn4DRAFT_0638</name>
</gene>
<protein>
    <submittedName>
        <fullName evidence="3">Uncharacterized protein</fullName>
    </submittedName>
</protein>
<dbReference type="AlphaFoldDB" id="A0A0U1L3D4"/>
<dbReference type="RefSeq" id="WP_021170186.1">
    <property type="nucleotide sequence ID" value="NZ_CTRP01000014.1"/>
</dbReference>
<dbReference type="Proteomes" id="UP000049855">
    <property type="component" value="Unassembled WGS sequence"/>
</dbReference>
<name>A0A0U1L3D4_9FIRM</name>
<keyword evidence="2" id="KW-0812">Transmembrane</keyword>
<evidence type="ECO:0000313" key="3">
    <source>
        <dbReference type="EMBL" id="CQR74176.1"/>
    </source>
</evidence>
<dbReference type="PROSITE" id="PS51257">
    <property type="entry name" value="PROKAR_LIPOPROTEIN"/>
    <property type="match status" value="1"/>
</dbReference>
<evidence type="ECO:0000313" key="4">
    <source>
        <dbReference type="Proteomes" id="UP000049855"/>
    </source>
</evidence>